<feature type="region of interest" description="Disordered" evidence="2">
    <location>
        <begin position="270"/>
        <end position="289"/>
    </location>
</feature>
<name>A0AAU9VTJ0_9CNID</name>
<evidence type="ECO:0000313" key="3">
    <source>
        <dbReference type="EMBL" id="CAH3037667.1"/>
    </source>
</evidence>
<evidence type="ECO:0000256" key="2">
    <source>
        <dbReference type="SAM" id="MobiDB-lite"/>
    </source>
</evidence>
<feature type="compositionally biased region" description="Polar residues" evidence="2">
    <location>
        <begin position="1"/>
        <end position="11"/>
    </location>
</feature>
<organism evidence="3 4">
    <name type="scientific">Pocillopora meandrina</name>
    <dbReference type="NCBI Taxonomy" id="46732"/>
    <lineage>
        <taxon>Eukaryota</taxon>
        <taxon>Metazoa</taxon>
        <taxon>Cnidaria</taxon>
        <taxon>Anthozoa</taxon>
        <taxon>Hexacorallia</taxon>
        <taxon>Scleractinia</taxon>
        <taxon>Astrocoeniina</taxon>
        <taxon>Pocilloporidae</taxon>
        <taxon>Pocillopora</taxon>
    </lineage>
</organism>
<evidence type="ECO:0000256" key="1">
    <source>
        <dbReference type="SAM" id="Coils"/>
    </source>
</evidence>
<keyword evidence="4" id="KW-1185">Reference proteome</keyword>
<keyword evidence="1" id="KW-0175">Coiled coil</keyword>
<reference evidence="3 4" key="1">
    <citation type="submission" date="2022-05" db="EMBL/GenBank/DDBJ databases">
        <authorList>
            <consortium name="Genoscope - CEA"/>
            <person name="William W."/>
        </authorList>
    </citation>
    <scope>NUCLEOTIDE SEQUENCE [LARGE SCALE GENOMIC DNA]</scope>
</reference>
<feature type="coiled-coil region" evidence="1">
    <location>
        <begin position="179"/>
        <end position="206"/>
    </location>
</feature>
<dbReference type="AlphaFoldDB" id="A0AAU9VTJ0"/>
<feature type="coiled-coil region" evidence="1">
    <location>
        <begin position="367"/>
        <end position="465"/>
    </location>
</feature>
<gene>
    <name evidence="3" type="ORF">PMEA_00022296</name>
</gene>
<evidence type="ECO:0000313" key="4">
    <source>
        <dbReference type="Proteomes" id="UP001159428"/>
    </source>
</evidence>
<feature type="region of interest" description="Disordered" evidence="2">
    <location>
        <begin position="1"/>
        <end position="79"/>
    </location>
</feature>
<feature type="compositionally biased region" description="Basic and acidic residues" evidence="2">
    <location>
        <begin position="12"/>
        <end position="30"/>
    </location>
</feature>
<sequence length="578" mass="67064">MEETGASTSQFTREESLEEKKGLAEEKCPGQDDNNDMVTADSNNEEETKDDNLRSLKNSHLEGISLQTEPIEDEKGFDQRENASKQLNEVLAVNRLQTALGLRKGTEKEEVEIKSTPSSVVASSKTEVVADTSSSEIPTRFESDSLEGRYIMKLERRLAYLENLIPQCYARHEEDAIFKQKLQEKIHQLESQLEEEEIFKQKLHRKIDQLASQLQERDHYRQNDQKTTRQAGKMAQLRKTLENEMTQCHSQLKGMGEIEAVDQEHLQDHAQLKEADSGGEETEKKVAKDSYSHLKESCCSKERVEVTAAELQLVKEVHRLKENIEKELQDTKRKTDRHFKTIERKEDEDALQLGELNFRQEGREKTMAQLHSKAKEKDHQKENKEQEIQGAKELLKEIDKRVEGNEKKVAEYALQLDKMSSRIEKIEKTNDQFHSQMVKETNHQLEKMEKEIRDLKELIKGICQRTEKVEKKQADQGSHLEEMDSRVERMKTAIDQFHLQLEELRSFLEEKMRNEMRDVVDEVENQRVFLSTHEENMALLRRALGNLNLMFQRDVSTLNRRVDTLLVSNGPVVPNGVG</sequence>
<dbReference type="Gene3D" id="1.10.287.1490">
    <property type="match status" value="1"/>
</dbReference>
<protein>
    <submittedName>
        <fullName evidence="3">Uncharacterized protein</fullName>
    </submittedName>
</protein>
<accession>A0AAU9VTJ0</accession>
<comment type="caution">
    <text evidence="3">The sequence shown here is derived from an EMBL/GenBank/DDBJ whole genome shotgun (WGS) entry which is preliminary data.</text>
</comment>
<dbReference type="EMBL" id="CALNXJ010000004">
    <property type="protein sequence ID" value="CAH3037667.1"/>
    <property type="molecule type" value="Genomic_DNA"/>
</dbReference>
<dbReference type="Proteomes" id="UP001159428">
    <property type="component" value="Unassembled WGS sequence"/>
</dbReference>
<proteinExistence type="predicted"/>